<dbReference type="Proteomes" id="UP001610444">
    <property type="component" value="Unassembled WGS sequence"/>
</dbReference>
<name>A0ABR4KZX2_9EURO</name>
<sequence length="264" mass="27993">MPDLQYLGGFQMKSQAVDSIYFKELRSVSGRLNVTAQGSETGASAGAHVLFPKLKDAGAVHIEAGQVLINFLSLETVQGDLILSGNPKAPLPALQSAGFIRIQGTPSFIHLPSLRTAGPPSGPTALSTGSGMDINQGDLGISLEIPLLEAVVGELSIQGTIISLELPSLETVSGALHFSVLSSVDLPELRSATEIELEGQIDQLVFFLPVLSLWAILYWPLSMFPRATFSFSLSTPAHASAPRDSTRLTNQSNTLIGPIFRSSI</sequence>
<dbReference type="GeneID" id="98152553"/>
<organism evidence="1 2">
    <name type="scientific">Aspergillus pseudodeflectus</name>
    <dbReference type="NCBI Taxonomy" id="176178"/>
    <lineage>
        <taxon>Eukaryota</taxon>
        <taxon>Fungi</taxon>
        <taxon>Dikarya</taxon>
        <taxon>Ascomycota</taxon>
        <taxon>Pezizomycotina</taxon>
        <taxon>Eurotiomycetes</taxon>
        <taxon>Eurotiomycetidae</taxon>
        <taxon>Eurotiales</taxon>
        <taxon>Aspergillaceae</taxon>
        <taxon>Aspergillus</taxon>
        <taxon>Aspergillus subgen. Nidulantes</taxon>
    </lineage>
</organism>
<comment type="caution">
    <text evidence="1">The sequence shown here is derived from an EMBL/GenBank/DDBJ whole genome shotgun (WGS) entry which is preliminary data.</text>
</comment>
<dbReference type="RefSeq" id="XP_070902617.1">
    <property type="nucleotide sequence ID" value="XM_071037389.1"/>
</dbReference>
<reference evidence="1 2" key="1">
    <citation type="submission" date="2024-07" db="EMBL/GenBank/DDBJ databases">
        <title>Section-level genome sequencing and comparative genomics of Aspergillus sections Usti and Cavernicolus.</title>
        <authorList>
            <consortium name="Lawrence Berkeley National Laboratory"/>
            <person name="Nybo J.L."/>
            <person name="Vesth T.C."/>
            <person name="Theobald S."/>
            <person name="Frisvad J.C."/>
            <person name="Larsen T.O."/>
            <person name="Kjaerboelling I."/>
            <person name="Rothschild-Mancinelli K."/>
            <person name="Lyhne E.K."/>
            <person name="Kogle M.E."/>
            <person name="Barry K."/>
            <person name="Clum A."/>
            <person name="Na H."/>
            <person name="Ledsgaard L."/>
            <person name="Lin J."/>
            <person name="Lipzen A."/>
            <person name="Kuo A."/>
            <person name="Riley R."/>
            <person name="Mondo S."/>
            <person name="LaButti K."/>
            <person name="Haridas S."/>
            <person name="Pangalinan J."/>
            <person name="Salamov A.A."/>
            <person name="Simmons B.A."/>
            <person name="Magnuson J.K."/>
            <person name="Chen J."/>
            <person name="Drula E."/>
            <person name="Henrissat B."/>
            <person name="Wiebenga A."/>
            <person name="Lubbers R.J."/>
            <person name="Gomes A.C."/>
            <person name="Macurrencykelacurrency M.R."/>
            <person name="Stajich J."/>
            <person name="Grigoriev I.V."/>
            <person name="Mortensen U.H."/>
            <person name="De vries R.P."/>
            <person name="Baker S.E."/>
            <person name="Andersen M.R."/>
        </authorList>
    </citation>
    <scope>NUCLEOTIDE SEQUENCE [LARGE SCALE GENOMIC DNA]</scope>
    <source>
        <strain evidence="1 2">CBS 756.74</strain>
    </source>
</reference>
<evidence type="ECO:0008006" key="3">
    <source>
        <dbReference type="Google" id="ProtNLM"/>
    </source>
</evidence>
<evidence type="ECO:0000313" key="1">
    <source>
        <dbReference type="EMBL" id="KAL2856753.1"/>
    </source>
</evidence>
<proteinExistence type="predicted"/>
<evidence type="ECO:0000313" key="2">
    <source>
        <dbReference type="Proteomes" id="UP001610444"/>
    </source>
</evidence>
<accession>A0ABR4KZX2</accession>
<gene>
    <name evidence="1" type="ORF">BJX68DRAFT_191371</name>
</gene>
<keyword evidence="2" id="KW-1185">Reference proteome</keyword>
<protein>
    <recommendedName>
        <fullName evidence="3">AsmA-like C-terminal domain-containing protein</fullName>
    </recommendedName>
</protein>
<dbReference type="EMBL" id="JBFXLR010000007">
    <property type="protein sequence ID" value="KAL2856753.1"/>
    <property type="molecule type" value="Genomic_DNA"/>
</dbReference>